<dbReference type="OrthoDB" id="27601at2759"/>
<dbReference type="PANTHER" id="PTHR46064:SF1">
    <property type="entry name" value="QUEUINE TRNA-RIBOSYLTRANSFERASE ACCESSORY SUBUNIT 2"/>
    <property type="match status" value="1"/>
</dbReference>
<dbReference type="Proteomes" id="UP000054498">
    <property type="component" value="Unassembled WGS sequence"/>
</dbReference>
<dbReference type="NCBIfam" id="TIGR00449">
    <property type="entry name" value="tgt_general"/>
    <property type="match status" value="1"/>
</dbReference>
<dbReference type="Pfam" id="PF01702">
    <property type="entry name" value="TGT"/>
    <property type="match status" value="2"/>
</dbReference>
<feature type="binding site" evidence="5">
    <location>
        <position position="409"/>
    </location>
    <ligand>
        <name>Zn(2+)</name>
        <dbReference type="ChEBI" id="CHEBI:29105"/>
    </ligand>
</feature>
<proteinExistence type="inferred from homology"/>
<feature type="binding site" evidence="5">
    <location>
        <position position="378"/>
    </location>
    <ligand>
        <name>Zn(2+)</name>
        <dbReference type="ChEBI" id="CHEBI:29105"/>
    </ligand>
</feature>
<evidence type="ECO:0000256" key="5">
    <source>
        <dbReference type="HAMAP-Rule" id="MF_03043"/>
    </source>
</evidence>
<evidence type="ECO:0000256" key="4">
    <source>
        <dbReference type="ARBA" id="ARBA00022833"/>
    </source>
</evidence>
<keyword evidence="8" id="KW-0328">Glycosyltransferase</keyword>
<feature type="compositionally biased region" description="Gly residues" evidence="6">
    <location>
        <begin position="190"/>
        <end position="210"/>
    </location>
</feature>
<feature type="domain" description="tRNA-guanine(15) transglycosylase-like" evidence="7">
    <location>
        <begin position="223"/>
        <end position="441"/>
    </location>
</feature>
<dbReference type="GO" id="GO:0046872">
    <property type="term" value="F:metal ion binding"/>
    <property type="evidence" value="ECO:0007669"/>
    <property type="project" value="UniProtKB-KW"/>
</dbReference>
<reference evidence="8 9" key="1">
    <citation type="journal article" date="2013" name="BMC Genomics">
        <title>Reconstruction of the lipid metabolism for the microalga Monoraphidium neglectum from its genome sequence reveals characteristics suitable for biofuel production.</title>
        <authorList>
            <person name="Bogen C."/>
            <person name="Al-Dilaimi A."/>
            <person name="Albersmeier A."/>
            <person name="Wichmann J."/>
            <person name="Grundmann M."/>
            <person name="Rupp O."/>
            <person name="Lauersen K.J."/>
            <person name="Blifernez-Klassen O."/>
            <person name="Kalinowski J."/>
            <person name="Goesmann A."/>
            <person name="Mussgnug J.H."/>
            <person name="Kruse O."/>
        </authorList>
    </citation>
    <scope>NUCLEOTIDE SEQUENCE [LARGE SCALE GENOMIC DNA]</scope>
    <source>
        <strain evidence="8 9">SAG 48.87</strain>
    </source>
</reference>
<evidence type="ECO:0000256" key="2">
    <source>
        <dbReference type="ARBA" id="ARBA00022694"/>
    </source>
</evidence>
<dbReference type="AlphaFoldDB" id="A0A0D2MMS8"/>
<protein>
    <recommendedName>
        <fullName evidence="5">Queuine tRNA-ribosyltransferase accessory subunit 2</fullName>
    </recommendedName>
    <alternativeName>
        <fullName evidence="5">Queuine tRNA-ribosyltransferase domain-containing protein 1</fullName>
    </alternativeName>
</protein>
<comment type="function">
    <text evidence="5">Non-catalytic subunit of the queuine tRNA-ribosyltransferase (TGT) that catalyzes the base-exchange of a guanine (G) residue with queuine (Q) at position 34 (anticodon wobble position) in tRNAs with GU(N) anticodons (tRNA-Asp, -Asn, -His and -Tyr), resulting in the hypermodified nucleoside queuosine (7-(((4,5-cis-dihydroxy-2-cyclopenten-1-yl)amino)methyl)-7-deazaguanosine).</text>
</comment>
<dbReference type="GO" id="GO:0006400">
    <property type="term" value="P:tRNA modification"/>
    <property type="evidence" value="ECO:0007669"/>
    <property type="project" value="InterPro"/>
</dbReference>
<keyword evidence="8" id="KW-0808">Transferase</keyword>
<dbReference type="InterPro" id="IPR002616">
    <property type="entry name" value="tRNA_ribo_trans-like"/>
</dbReference>
<evidence type="ECO:0000256" key="6">
    <source>
        <dbReference type="SAM" id="MobiDB-lite"/>
    </source>
</evidence>
<dbReference type="KEGG" id="mng:MNEG_6093"/>
<dbReference type="InterPro" id="IPR050852">
    <property type="entry name" value="Queuine_tRNA-ribosyltrfase"/>
</dbReference>
<feature type="binding site" evidence="5">
    <location>
        <position position="383"/>
    </location>
    <ligand>
        <name>Zn(2+)</name>
        <dbReference type="ChEBI" id="CHEBI:29105"/>
    </ligand>
</feature>
<dbReference type="InterPro" id="IPR036511">
    <property type="entry name" value="TGT-like_sf"/>
</dbReference>
<keyword evidence="4 5" id="KW-0862">Zinc</keyword>
<organism evidence="8 9">
    <name type="scientific">Monoraphidium neglectum</name>
    <dbReference type="NCBI Taxonomy" id="145388"/>
    <lineage>
        <taxon>Eukaryota</taxon>
        <taxon>Viridiplantae</taxon>
        <taxon>Chlorophyta</taxon>
        <taxon>core chlorophytes</taxon>
        <taxon>Chlorophyceae</taxon>
        <taxon>CS clade</taxon>
        <taxon>Sphaeropleales</taxon>
        <taxon>Selenastraceae</taxon>
        <taxon>Monoraphidium</taxon>
    </lineage>
</organism>
<evidence type="ECO:0000313" key="8">
    <source>
        <dbReference type="EMBL" id="KIZ01867.1"/>
    </source>
</evidence>
<evidence type="ECO:0000256" key="3">
    <source>
        <dbReference type="ARBA" id="ARBA00022723"/>
    </source>
</evidence>
<dbReference type="GeneID" id="25738969"/>
<evidence type="ECO:0000256" key="1">
    <source>
        <dbReference type="ARBA" id="ARBA00022490"/>
    </source>
</evidence>
<keyword evidence="1 5" id="KW-0963">Cytoplasm</keyword>
<keyword evidence="2 5" id="KW-0819">tRNA processing</keyword>
<name>A0A0D2MMS8_9CHLO</name>
<feature type="compositionally biased region" description="Basic and acidic residues" evidence="6">
    <location>
        <begin position="139"/>
        <end position="149"/>
    </location>
</feature>
<dbReference type="RefSeq" id="XP_013900886.1">
    <property type="nucleotide sequence ID" value="XM_014045432.1"/>
</dbReference>
<feature type="domain" description="tRNA-guanine(15) transglycosylase-like" evidence="7">
    <location>
        <begin position="8"/>
        <end position="142"/>
    </location>
</feature>
<feature type="compositionally biased region" description="Basic and acidic residues" evidence="6">
    <location>
        <begin position="179"/>
        <end position="188"/>
    </location>
</feature>
<accession>A0A0D2MMS8</accession>
<comment type="cofactor">
    <cofactor evidence="5">
        <name>Zn(2+)</name>
        <dbReference type="ChEBI" id="CHEBI:29105"/>
    </cofactor>
    <text evidence="5">Binds 1 zinc ion per subunit.</text>
</comment>
<dbReference type="GO" id="GO:0008479">
    <property type="term" value="F:tRNA-guanosine(34) queuine transglycosylase activity"/>
    <property type="evidence" value="ECO:0007669"/>
    <property type="project" value="UniProtKB-UniRule"/>
</dbReference>
<comment type="similarity">
    <text evidence="5">Belongs to the queuine tRNA-ribosyltransferase family. QTRT2 subfamily.</text>
</comment>
<dbReference type="SUPFAM" id="SSF51713">
    <property type="entry name" value="tRNA-guanine transglycosylase"/>
    <property type="match status" value="2"/>
</dbReference>
<comment type="subcellular location">
    <subcellularLocation>
        <location evidence="5">Cytoplasm</location>
    </subcellularLocation>
</comment>
<dbReference type="PANTHER" id="PTHR46064">
    <property type="entry name" value="QUEUINE TRNA-RIBOSYLTRANSFERASE ACCESSORY SUBUNIT 2"/>
    <property type="match status" value="1"/>
</dbReference>
<keyword evidence="9" id="KW-1185">Reference proteome</keyword>
<dbReference type="STRING" id="145388.A0A0D2MMS8"/>
<dbReference type="Gene3D" id="3.20.20.105">
    <property type="entry name" value="Queuine tRNA-ribosyltransferase-like"/>
    <property type="match status" value="1"/>
</dbReference>
<dbReference type="GO" id="GO:0005737">
    <property type="term" value="C:cytoplasm"/>
    <property type="evidence" value="ECO:0007669"/>
    <property type="project" value="UniProtKB-SubCell"/>
</dbReference>
<sequence>MMEKLRPQAQGIQINAMQFLKQPSAAQLTKTGVSLHHFIGAPRWPMLATNRDPTLQEYGTAGKSANNNGCYAIIHSGGQMVTPSDYMDVIEAVQPEIFVPIADEVPGDASRKRTVQSVDRTLQWLDACLARLSGVRREQQHHVRHHQEGADGQQGGDAAEQQQRWRRGDADAAAEQDEQPAKRQRLEQGTDGGGGDGSGGGGGGSVGDKGGVAAQAMLEPPLVLAPVMGSRFPEERVRSAKAVASKPVAGFALCGFGMGEDAALHPQLLSAAVAELPADKPRLLLGMATPEEALEGVVQGADLFDCGYPTHATLNGYALSFPQRMPASNDESGEGAAAAAAAAEGAAAAGAQAGADDSKVNLWSLEYSTDKAPLVEGCTCFACRNHTRAYVHHLLHTHEMLASVLLEIHNTHWWLGFFESMREAVVAGQLGEYAAWFKERRRAARELQDPL</sequence>
<gene>
    <name evidence="8" type="ORF">MNEG_6093</name>
</gene>
<evidence type="ECO:0000259" key="7">
    <source>
        <dbReference type="Pfam" id="PF01702"/>
    </source>
</evidence>
<comment type="subunit">
    <text evidence="5">Heterodimer of a catalytic subunit and an accessory subunit.</text>
</comment>
<dbReference type="HAMAP" id="MF_03043">
    <property type="entry name" value="QTRT2"/>
    <property type="match status" value="1"/>
</dbReference>
<evidence type="ECO:0000313" key="9">
    <source>
        <dbReference type="Proteomes" id="UP000054498"/>
    </source>
</evidence>
<dbReference type="InterPro" id="IPR028592">
    <property type="entry name" value="QTRTD1"/>
</dbReference>
<feature type="binding site" evidence="5">
    <location>
        <position position="380"/>
    </location>
    <ligand>
        <name>Zn(2+)</name>
        <dbReference type="ChEBI" id="CHEBI:29105"/>
    </ligand>
</feature>
<dbReference type="EMBL" id="KK101179">
    <property type="protein sequence ID" value="KIZ01867.1"/>
    <property type="molecule type" value="Genomic_DNA"/>
</dbReference>
<feature type="region of interest" description="Disordered" evidence="6">
    <location>
        <begin position="139"/>
        <end position="211"/>
    </location>
</feature>
<keyword evidence="3 5" id="KW-0479">Metal-binding</keyword>